<name>A0A7J6A6F8_AMEME</name>
<accession>A0A7J6A6F8</accession>
<dbReference type="AlphaFoldDB" id="A0A7J6A6F8"/>
<protein>
    <submittedName>
        <fullName evidence="1">Uncharacterized protein</fullName>
    </submittedName>
</protein>
<evidence type="ECO:0000313" key="2">
    <source>
        <dbReference type="Proteomes" id="UP000593565"/>
    </source>
</evidence>
<dbReference type="Proteomes" id="UP000593565">
    <property type="component" value="Unassembled WGS sequence"/>
</dbReference>
<sequence length="218" mass="25547">MCRLQKITTHSTKIMRKRCHCLEASGQDRTWTTKAPHEKTEELLKKYEVQERNTARHAHEAFINKLERVLKLHAPAPPIVPRRAQEENLKQRKTGNPHAMFELMDRSQKTQHSIGSLMNPGSPLERVLQRIQKEMPGVVHQPEKTRPCWPKRKTEYTENFLVLEEVSAPACPLKKNVKLLSYPRFAGMADIRRSEYQDIFRPKVPTRHFNVALYRQSH</sequence>
<evidence type="ECO:0000313" key="1">
    <source>
        <dbReference type="EMBL" id="KAF4077018.1"/>
    </source>
</evidence>
<keyword evidence="2" id="KW-1185">Reference proteome</keyword>
<reference evidence="1 2" key="1">
    <citation type="submission" date="2020-02" db="EMBL/GenBank/DDBJ databases">
        <title>A chromosome-scale genome assembly of the black bullhead catfish (Ameiurus melas).</title>
        <authorList>
            <person name="Wen M."/>
            <person name="Zham M."/>
            <person name="Cabau C."/>
            <person name="Klopp C."/>
            <person name="Donnadieu C."/>
            <person name="Roques C."/>
            <person name="Bouchez O."/>
            <person name="Lampietro C."/>
            <person name="Jouanno E."/>
            <person name="Herpin A."/>
            <person name="Louis A."/>
            <person name="Berthelot C."/>
            <person name="Parey E."/>
            <person name="Roest-Crollius H."/>
            <person name="Braasch I."/>
            <person name="Postlethwait J."/>
            <person name="Robinson-Rechavi M."/>
            <person name="Echchiki A."/>
            <person name="Begum T."/>
            <person name="Montfort J."/>
            <person name="Schartl M."/>
            <person name="Bobe J."/>
            <person name="Guiguen Y."/>
        </authorList>
    </citation>
    <scope>NUCLEOTIDE SEQUENCE [LARGE SCALE GENOMIC DNA]</scope>
    <source>
        <strain evidence="1">M_S1</strain>
        <tissue evidence="1">Blood</tissue>
    </source>
</reference>
<proteinExistence type="predicted"/>
<organism evidence="1 2">
    <name type="scientific">Ameiurus melas</name>
    <name type="common">Black bullhead</name>
    <name type="synonym">Silurus melas</name>
    <dbReference type="NCBI Taxonomy" id="219545"/>
    <lineage>
        <taxon>Eukaryota</taxon>
        <taxon>Metazoa</taxon>
        <taxon>Chordata</taxon>
        <taxon>Craniata</taxon>
        <taxon>Vertebrata</taxon>
        <taxon>Euteleostomi</taxon>
        <taxon>Actinopterygii</taxon>
        <taxon>Neopterygii</taxon>
        <taxon>Teleostei</taxon>
        <taxon>Ostariophysi</taxon>
        <taxon>Siluriformes</taxon>
        <taxon>Ictaluridae</taxon>
        <taxon>Ameiurus</taxon>
    </lineage>
</organism>
<dbReference type="EMBL" id="JAAGNN010000018">
    <property type="protein sequence ID" value="KAF4077018.1"/>
    <property type="molecule type" value="Genomic_DNA"/>
</dbReference>
<comment type="caution">
    <text evidence="1">The sequence shown here is derived from an EMBL/GenBank/DDBJ whole genome shotgun (WGS) entry which is preliminary data.</text>
</comment>
<gene>
    <name evidence="1" type="ORF">AMELA_G00203180</name>
</gene>